<reference evidence="1 2" key="1">
    <citation type="journal article" date="2022" name="Nat. Plants">
        <title>Genomes of leafy and leafless Platanthera orchids illuminate the evolution of mycoheterotrophy.</title>
        <authorList>
            <person name="Li M.H."/>
            <person name="Liu K.W."/>
            <person name="Li Z."/>
            <person name="Lu H.C."/>
            <person name="Ye Q.L."/>
            <person name="Zhang D."/>
            <person name="Wang J.Y."/>
            <person name="Li Y.F."/>
            <person name="Zhong Z.M."/>
            <person name="Liu X."/>
            <person name="Yu X."/>
            <person name="Liu D.K."/>
            <person name="Tu X.D."/>
            <person name="Liu B."/>
            <person name="Hao Y."/>
            <person name="Liao X.Y."/>
            <person name="Jiang Y.T."/>
            <person name="Sun W.H."/>
            <person name="Chen J."/>
            <person name="Chen Y.Q."/>
            <person name="Ai Y."/>
            <person name="Zhai J.W."/>
            <person name="Wu S.S."/>
            <person name="Zhou Z."/>
            <person name="Hsiao Y.Y."/>
            <person name="Wu W.L."/>
            <person name="Chen Y.Y."/>
            <person name="Lin Y.F."/>
            <person name="Hsu J.L."/>
            <person name="Li C.Y."/>
            <person name="Wang Z.W."/>
            <person name="Zhao X."/>
            <person name="Zhong W.Y."/>
            <person name="Ma X.K."/>
            <person name="Ma L."/>
            <person name="Huang J."/>
            <person name="Chen G.Z."/>
            <person name="Huang M.Z."/>
            <person name="Huang L."/>
            <person name="Peng D.H."/>
            <person name="Luo Y.B."/>
            <person name="Zou S.Q."/>
            <person name="Chen S.P."/>
            <person name="Lan S."/>
            <person name="Tsai W.C."/>
            <person name="Van de Peer Y."/>
            <person name="Liu Z.J."/>
        </authorList>
    </citation>
    <scope>NUCLEOTIDE SEQUENCE [LARGE SCALE GENOMIC DNA]</scope>
    <source>
        <strain evidence="1">Lor287</strain>
    </source>
</reference>
<evidence type="ECO:0000313" key="2">
    <source>
        <dbReference type="Proteomes" id="UP001418222"/>
    </source>
</evidence>
<gene>
    <name evidence="1" type="ORF">KSP39_PZI013691</name>
</gene>
<evidence type="ECO:0000313" key="1">
    <source>
        <dbReference type="EMBL" id="KAK8936346.1"/>
    </source>
</evidence>
<protein>
    <submittedName>
        <fullName evidence="1">Uncharacterized protein</fullName>
    </submittedName>
</protein>
<dbReference type="EMBL" id="JBBWWQ010000011">
    <property type="protein sequence ID" value="KAK8936346.1"/>
    <property type="molecule type" value="Genomic_DNA"/>
</dbReference>
<comment type="caution">
    <text evidence="1">The sequence shown here is derived from an EMBL/GenBank/DDBJ whole genome shotgun (WGS) entry which is preliminary data.</text>
</comment>
<dbReference type="Proteomes" id="UP001418222">
    <property type="component" value="Unassembled WGS sequence"/>
</dbReference>
<proteinExistence type="predicted"/>
<organism evidence="1 2">
    <name type="scientific">Platanthera zijinensis</name>
    <dbReference type="NCBI Taxonomy" id="2320716"/>
    <lineage>
        <taxon>Eukaryota</taxon>
        <taxon>Viridiplantae</taxon>
        <taxon>Streptophyta</taxon>
        <taxon>Embryophyta</taxon>
        <taxon>Tracheophyta</taxon>
        <taxon>Spermatophyta</taxon>
        <taxon>Magnoliopsida</taxon>
        <taxon>Liliopsida</taxon>
        <taxon>Asparagales</taxon>
        <taxon>Orchidaceae</taxon>
        <taxon>Orchidoideae</taxon>
        <taxon>Orchideae</taxon>
        <taxon>Orchidinae</taxon>
        <taxon>Platanthera</taxon>
    </lineage>
</organism>
<accession>A0AAP0G473</accession>
<sequence>MEGKPPPPAIVLPGGRLSRKSIFRRRRMRNRIPHWRLFFSARRRLSSLLAAQGSFSARQLSFCARSSQSARPSASLLVVARVGMSCGGGRSGARVPVSREAGASVCFVASTFY</sequence>
<dbReference type="AlphaFoldDB" id="A0AAP0G473"/>
<keyword evidence="2" id="KW-1185">Reference proteome</keyword>
<name>A0AAP0G473_9ASPA</name>